<proteinExistence type="predicted"/>
<evidence type="ECO:0000313" key="1">
    <source>
        <dbReference type="EMBL" id="GBL96125.1"/>
    </source>
</evidence>
<gene>
    <name evidence="1" type="ORF">AVEN_104352_1</name>
</gene>
<sequence length="113" mass="12159">MSNPTAKVKCPSAGVGLTNTYVVTYVLFHDVSGCIGHNGAATSTSILSLPGPLKPVADEQMEKVQAVWENDSTTTTCLIEDFPKTIASEDILEEISPLPSSFNKDRKGKNQFK</sequence>
<reference evidence="1 2" key="1">
    <citation type="journal article" date="2019" name="Sci. Rep.">
        <title>Orb-weaving spider Araneus ventricosus genome elucidates the spidroin gene catalogue.</title>
        <authorList>
            <person name="Kono N."/>
            <person name="Nakamura H."/>
            <person name="Ohtoshi R."/>
            <person name="Moran D.A.P."/>
            <person name="Shinohara A."/>
            <person name="Yoshida Y."/>
            <person name="Fujiwara M."/>
            <person name="Mori M."/>
            <person name="Tomita M."/>
            <person name="Arakawa K."/>
        </authorList>
    </citation>
    <scope>NUCLEOTIDE SEQUENCE [LARGE SCALE GENOMIC DNA]</scope>
</reference>
<dbReference type="EMBL" id="BGPR01000117">
    <property type="protein sequence ID" value="GBL96125.1"/>
    <property type="molecule type" value="Genomic_DNA"/>
</dbReference>
<name>A0A4Y2BXC3_ARAVE</name>
<keyword evidence="2" id="KW-1185">Reference proteome</keyword>
<comment type="caution">
    <text evidence="1">The sequence shown here is derived from an EMBL/GenBank/DDBJ whole genome shotgun (WGS) entry which is preliminary data.</text>
</comment>
<organism evidence="1 2">
    <name type="scientific">Araneus ventricosus</name>
    <name type="common">Orbweaver spider</name>
    <name type="synonym">Epeira ventricosa</name>
    <dbReference type="NCBI Taxonomy" id="182803"/>
    <lineage>
        <taxon>Eukaryota</taxon>
        <taxon>Metazoa</taxon>
        <taxon>Ecdysozoa</taxon>
        <taxon>Arthropoda</taxon>
        <taxon>Chelicerata</taxon>
        <taxon>Arachnida</taxon>
        <taxon>Araneae</taxon>
        <taxon>Araneomorphae</taxon>
        <taxon>Entelegynae</taxon>
        <taxon>Araneoidea</taxon>
        <taxon>Araneidae</taxon>
        <taxon>Araneus</taxon>
    </lineage>
</organism>
<evidence type="ECO:0000313" key="2">
    <source>
        <dbReference type="Proteomes" id="UP000499080"/>
    </source>
</evidence>
<dbReference type="Proteomes" id="UP000499080">
    <property type="component" value="Unassembled WGS sequence"/>
</dbReference>
<protein>
    <submittedName>
        <fullName evidence="1">Uncharacterized protein</fullName>
    </submittedName>
</protein>
<dbReference type="AlphaFoldDB" id="A0A4Y2BXC3"/>
<accession>A0A4Y2BXC3</accession>